<evidence type="ECO:0000313" key="1">
    <source>
        <dbReference type="EMBL" id="CAG8462931.1"/>
    </source>
</evidence>
<organism evidence="1 2">
    <name type="scientific">Cetraspora pellucida</name>
    <dbReference type="NCBI Taxonomy" id="1433469"/>
    <lineage>
        <taxon>Eukaryota</taxon>
        <taxon>Fungi</taxon>
        <taxon>Fungi incertae sedis</taxon>
        <taxon>Mucoromycota</taxon>
        <taxon>Glomeromycotina</taxon>
        <taxon>Glomeromycetes</taxon>
        <taxon>Diversisporales</taxon>
        <taxon>Gigasporaceae</taxon>
        <taxon>Cetraspora</taxon>
    </lineage>
</organism>
<evidence type="ECO:0000313" key="2">
    <source>
        <dbReference type="Proteomes" id="UP000789759"/>
    </source>
</evidence>
<sequence>MKSRKVEEDAHCNKQFALTLSQMMIYHLVDWSKFWEQNVEKSLSHRPKWKNRNGRIKRMSNPFILMKTDLANEIKNIKFQNLVSLFRFLKSYMWPEILIGNDDLRSIVENSSLNYIMFEQIDDRITRIFLPGGPNQDEFTITWDNIDSLLNNKPLLEGKIDGVDISMISSRAWTIAKNLQHNEKYDRLFERFRDKYKTTFPNQKYHNRRSGWINKSPTDYINKDTSLPATNHVQANVQGPPFSIPACVPFPICLPITNDIVIDESNIHLSERILLQGEQTQVNNVSLDENNENLASITFQGYVPVWPTEYPPTFHEITIAEDQYLSPSLPNLGMAMVFKNR</sequence>
<comment type="caution">
    <text evidence="1">The sequence shown here is derived from an EMBL/GenBank/DDBJ whole genome shotgun (WGS) entry which is preliminary data.</text>
</comment>
<protein>
    <submittedName>
        <fullName evidence="1">24106_t:CDS:1</fullName>
    </submittedName>
</protein>
<gene>
    <name evidence="1" type="ORF">CPELLU_LOCUS709</name>
</gene>
<proteinExistence type="predicted"/>
<keyword evidence="2" id="KW-1185">Reference proteome</keyword>
<name>A0A9N8VVQ3_9GLOM</name>
<reference evidence="1" key="1">
    <citation type="submission" date="2021-06" db="EMBL/GenBank/DDBJ databases">
        <authorList>
            <person name="Kallberg Y."/>
            <person name="Tangrot J."/>
            <person name="Rosling A."/>
        </authorList>
    </citation>
    <scope>NUCLEOTIDE SEQUENCE</scope>
    <source>
        <strain evidence="1">FL966</strain>
    </source>
</reference>
<dbReference type="EMBL" id="CAJVQA010000216">
    <property type="protein sequence ID" value="CAG8462931.1"/>
    <property type="molecule type" value="Genomic_DNA"/>
</dbReference>
<dbReference type="AlphaFoldDB" id="A0A9N8VVQ3"/>
<dbReference type="OrthoDB" id="2418844at2759"/>
<accession>A0A9N8VVQ3</accession>
<dbReference type="Proteomes" id="UP000789759">
    <property type="component" value="Unassembled WGS sequence"/>
</dbReference>